<comment type="caution">
    <text evidence="1">The sequence shown here is derived from an EMBL/GenBank/DDBJ whole genome shotgun (WGS) entry which is preliminary data.</text>
</comment>
<sequence length="569" mass="63272">MHPSELGSGILLLHIFPLLPHRSIVAFISTDKTLFKQFGHLRFQKTKVRRFRLPGSVEEFLRPSTLRTIQHLELNGTISDYEHIFRTRNLTGIRSVKITKLLTSAQQQTVFATIAPQLTKVIEIGQFNEMASISHLSKGSLNRLQSLFLQDVILPPLRHIIANKKGIAASLTSVSFVQADKMFSTRPLPILYTRDIHDLLDTISDSRFVPNLRSLNVSLGRSCATNPSKQQRIALLDAIYTSAAAHGGWRLTPTKPRYATVKEDTDASQCWCSNNHGNYFVNAEEVKRFGEWCEKQDRYPRWEDFVDGNIHLDIDCNGQGLKDLGATTSRLANVHGMSVLPGVKLDMETALSAVTGKTRCVLVQLQSFWGALAEMEVVHTTGRWDGVRMLRVEVMPEHWYSTTPTYTRPQQYTKNLGAAVVNNLNIPLWHNLRALSVPAIALQCRDTFPASARCRKHVAAYNFPWLAQCGALVKVQVTNWMTCVGCYEVYEDAAMELGDIGGGVGVVGGGQSLVDGLANNVPAGVKAFTISCVFDVPAKKEWKEEVEGDVRAALGDGVEVMFEHVSLEN</sequence>
<name>A0ABR3GRW8_9PEZI</name>
<dbReference type="Proteomes" id="UP001447188">
    <property type="component" value="Unassembled WGS sequence"/>
</dbReference>
<organism evidence="1 2">
    <name type="scientific">Discina gigas</name>
    <dbReference type="NCBI Taxonomy" id="1032678"/>
    <lineage>
        <taxon>Eukaryota</taxon>
        <taxon>Fungi</taxon>
        <taxon>Dikarya</taxon>
        <taxon>Ascomycota</taxon>
        <taxon>Pezizomycotina</taxon>
        <taxon>Pezizomycetes</taxon>
        <taxon>Pezizales</taxon>
        <taxon>Discinaceae</taxon>
        <taxon>Discina</taxon>
    </lineage>
</organism>
<dbReference type="EMBL" id="JBBBZM010000019">
    <property type="protein sequence ID" value="KAL0638676.1"/>
    <property type="molecule type" value="Genomic_DNA"/>
</dbReference>
<keyword evidence="2" id="KW-1185">Reference proteome</keyword>
<gene>
    <name evidence="1" type="ORF">Q9L58_002254</name>
</gene>
<reference evidence="1 2" key="1">
    <citation type="submission" date="2024-02" db="EMBL/GenBank/DDBJ databases">
        <title>Discinaceae phylogenomics.</title>
        <authorList>
            <person name="Dirks A.C."/>
            <person name="James T.Y."/>
        </authorList>
    </citation>
    <scope>NUCLEOTIDE SEQUENCE [LARGE SCALE GENOMIC DNA]</scope>
    <source>
        <strain evidence="1 2">ACD0624</strain>
    </source>
</reference>
<proteinExistence type="predicted"/>
<protein>
    <submittedName>
        <fullName evidence="1">Uncharacterized protein</fullName>
    </submittedName>
</protein>
<accession>A0ABR3GRW8</accession>
<evidence type="ECO:0000313" key="2">
    <source>
        <dbReference type="Proteomes" id="UP001447188"/>
    </source>
</evidence>
<evidence type="ECO:0000313" key="1">
    <source>
        <dbReference type="EMBL" id="KAL0638676.1"/>
    </source>
</evidence>